<dbReference type="EMBL" id="JARKIE010000122">
    <property type="protein sequence ID" value="KAJ7681111.1"/>
    <property type="molecule type" value="Genomic_DNA"/>
</dbReference>
<accession>A0AAD7G9M8</accession>
<dbReference type="SUPFAM" id="SSF47823">
    <property type="entry name" value="lambda integrase-like, N-terminal domain"/>
    <property type="match status" value="1"/>
</dbReference>
<organism evidence="1 2">
    <name type="scientific">Mycena rosella</name>
    <name type="common">Pink bonnet</name>
    <name type="synonym">Agaricus rosellus</name>
    <dbReference type="NCBI Taxonomy" id="1033263"/>
    <lineage>
        <taxon>Eukaryota</taxon>
        <taxon>Fungi</taxon>
        <taxon>Dikarya</taxon>
        <taxon>Basidiomycota</taxon>
        <taxon>Agaricomycotina</taxon>
        <taxon>Agaricomycetes</taxon>
        <taxon>Agaricomycetidae</taxon>
        <taxon>Agaricales</taxon>
        <taxon>Marasmiineae</taxon>
        <taxon>Mycenaceae</taxon>
        <taxon>Mycena</taxon>
    </lineage>
</organism>
<dbReference type="Proteomes" id="UP001221757">
    <property type="component" value="Unassembled WGS sequence"/>
</dbReference>
<protein>
    <submittedName>
        <fullName evidence="1">Uncharacterized protein</fullName>
    </submittedName>
</protein>
<gene>
    <name evidence="1" type="ORF">B0H17DRAFT_903873</name>
</gene>
<dbReference type="AlphaFoldDB" id="A0AAD7G9M8"/>
<evidence type="ECO:0000313" key="2">
    <source>
        <dbReference type="Proteomes" id="UP001221757"/>
    </source>
</evidence>
<sequence length="61" mass="6748">YGSSLLIFHCLCEAQNIPEACRAPTNSDLLATFLACAARNYAGNTLENYFSGVRMWHNLHG</sequence>
<evidence type="ECO:0000313" key="1">
    <source>
        <dbReference type="EMBL" id="KAJ7681111.1"/>
    </source>
</evidence>
<keyword evidence="2" id="KW-1185">Reference proteome</keyword>
<feature type="non-terminal residue" evidence="1">
    <location>
        <position position="61"/>
    </location>
</feature>
<comment type="caution">
    <text evidence="1">The sequence shown here is derived from an EMBL/GenBank/DDBJ whole genome shotgun (WGS) entry which is preliminary data.</text>
</comment>
<name>A0AAD7G9M8_MYCRO</name>
<feature type="non-terminal residue" evidence="1">
    <location>
        <position position="1"/>
    </location>
</feature>
<proteinExistence type="predicted"/>
<reference evidence="1" key="1">
    <citation type="submission" date="2023-03" db="EMBL/GenBank/DDBJ databases">
        <title>Massive genome expansion in bonnet fungi (Mycena s.s.) driven by repeated elements and novel gene families across ecological guilds.</title>
        <authorList>
            <consortium name="Lawrence Berkeley National Laboratory"/>
            <person name="Harder C.B."/>
            <person name="Miyauchi S."/>
            <person name="Viragh M."/>
            <person name="Kuo A."/>
            <person name="Thoen E."/>
            <person name="Andreopoulos B."/>
            <person name="Lu D."/>
            <person name="Skrede I."/>
            <person name="Drula E."/>
            <person name="Henrissat B."/>
            <person name="Morin E."/>
            <person name="Kohler A."/>
            <person name="Barry K."/>
            <person name="LaButti K."/>
            <person name="Morin E."/>
            <person name="Salamov A."/>
            <person name="Lipzen A."/>
            <person name="Mereny Z."/>
            <person name="Hegedus B."/>
            <person name="Baldrian P."/>
            <person name="Stursova M."/>
            <person name="Weitz H."/>
            <person name="Taylor A."/>
            <person name="Grigoriev I.V."/>
            <person name="Nagy L.G."/>
            <person name="Martin F."/>
            <person name="Kauserud H."/>
        </authorList>
    </citation>
    <scope>NUCLEOTIDE SEQUENCE</scope>
    <source>
        <strain evidence="1">CBHHK067</strain>
    </source>
</reference>